<organism evidence="2 3">
    <name type="scientific">Aurantiacibacter spongiae</name>
    <dbReference type="NCBI Taxonomy" id="2488860"/>
    <lineage>
        <taxon>Bacteria</taxon>
        <taxon>Pseudomonadati</taxon>
        <taxon>Pseudomonadota</taxon>
        <taxon>Alphaproteobacteria</taxon>
        <taxon>Sphingomonadales</taxon>
        <taxon>Erythrobacteraceae</taxon>
        <taxon>Aurantiacibacter</taxon>
    </lineage>
</organism>
<dbReference type="PROSITE" id="PS51257">
    <property type="entry name" value="PROKAR_LIPOPROTEIN"/>
    <property type="match status" value="1"/>
</dbReference>
<dbReference type="AlphaFoldDB" id="A0A3N5CPX2"/>
<dbReference type="OrthoDB" id="7190642at2"/>
<sequence length="182" mass="18901">MDRLFRGLAVLLLVSSCARGAADEEEMTDQIYMDDQLDGGLTSHRVEPSSGPADEAPILHPINYDQFAPLLEAGTGCSFSSARGELLLVSTASPGAIEGAKGVVDAGNGPSIVRSLAGGGYEALRKGPTFSDGSVFSIEVVRGPGDGQPEEIESTVWPASLIVRVEKGGSVTYENGQWSCGA</sequence>
<evidence type="ECO:0000256" key="1">
    <source>
        <dbReference type="SAM" id="SignalP"/>
    </source>
</evidence>
<evidence type="ECO:0008006" key="4">
    <source>
        <dbReference type="Google" id="ProtNLM"/>
    </source>
</evidence>
<reference evidence="2 3" key="1">
    <citation type="submission" date="2018-11" db="EMBL/GenBank/DDBJ databases">
        <title>Erythrobacter spongiae sp. nov., isolated from a marine sponge.</title>
        <authorList>
            <person name="Zhuang L."/>
            <person name="Luo L."/>
        </authorList>
    </citation>
    <scope>NUCLEOTIDE SEQUENCE [LARGE SCALE GENOMIC DNA]</scope>
    <source>
        <strain evidence="2 3">HN-E23</strain>
    </source>
</reference>
<feature type="signal peptide" evidence="1">
    <location>
        <begin position="1"/>
        <end position="21"/>
    </location>
</feature>
<feature type="chain" id="PRO_5018178065" description="Lipoprotein" evidence="1">
    <location>
        <begin position="22"/>
        <end position="182"/>
    </location>
</feature>
<dbReference type="EMBL" id="RPFZ01000001">
    <property type="protein sequence ID" value="RPF70416.1"/>
    <property type="molecule type" value="Genomic_DNA"/>
</dbReference>
<gene>
    <name evidence="2" type="ORF">EG799_01320</name>
</gene>
<name>A0A3N5CPX2_9SPHN</name>
<dbReference type="RefSeq" id="WP_123877860.1">
    <property type="nucleotide sequence ID" value="NZ_RPFZ01000001.1"/>
</dbReference>
<protein>
    <recommendedName>
        <fullName evidence="4">Lipoprotein</fullName>
    </recommendedName>
</protein>
<comment type="caution">
    <text evidence="2">The sequence shown here is derived from an EMBL/GenBank/DDBJ whole genome shotgun (WGS) entry which is preliminary data.</text>
</comment>
<proteinExistence type="predicted"/>
<dbReference type="Proteomes" id="UP000275232">
    <property type="component" value="Unassembled WGS sequence"/>
</dbReference>
<accession>A0A3N5CPX2</accession>
<evidence type="ECO:0000313" key="3">
    <source>
        <dbReference type="Proteomes" id="UP000275232"/>
    </source>
</evidence>
<keyword evidence="1" id="KW-0732">Signal</keyword>
<evidence type="ECO:0000313" key="2">
    <source>
        <dbReference type="EMBL" id="RPF70416.1"/>
    </source>
</evidence>
<keyword evidence="3" id="KW-1185">Reference proteome</keyword>